<dbReference type="EMBL" id="KN837302">
    <property type="protein sequence ID" value="KIJ28588.1"/>
    <property type="molecule type" value="Genomic_DNA"/>
</dbReference>
<organism evidence="10 11">
    <name type="scientific">Sphaerobolus stellatus (strain SS14)</name>
    <dbReference type="NCBI Taxonomy" id="990650"/>
    <lineage>
        <taxon>Eukaryota</taxon>
        <taxon>Fungi</taxon>
        <taxon>Dikarya</taxon>
        <taxon>Basidiomycota</taxon>
        <taxon>Agaricomycotina</taxon>
        <taxon>Agaricomycetes</taxon>
        <taxon>Phallomycetidae</taxon>
        <taxon>Geastrales</taxon>
        <taxon>Sphaerobolaceae</taxon>
        <taxon>Sphaerobolus</taxon>
    </lineage>
</organism>
<comment type="similarity">
    <text evidence="2">Belongs to the GMC oxidoreductase family.</text>
</comment>
<dbReference type="Proteomes" id="UP000054279">
    <property type="component" value="Unassembled WGS sequence"/>
</dbReference>
<feature type="chain" id="PRO_5002203766" evidence="7">
    <location>
        <begin position="20"/>
        <end position="563"/>
    </location>
</feature>
<dbReference type="Gene3D" id="3.30.560.10">
    <property type="entry name" value="Glucose Oxidase, domain 3"/>
    <property type="match status" value="2"/>
</dbReference>
<evidence type="ECO:0000259" key="9">
    <source>
        <dbReference type="Pfam" id="PF05199"/>
    </source>
</evidence>
<evidence type="ECO:0000313" key="11">
    <source>
        <dbReference type="Proteomes" id="UP000054279"/>
    </source>
</evidence>
<keyword evidence="11" id="KW-1185">Reference proteome</keyword>
<evidence type="ECO:0000259" key="8">
    <source>
        <dbReference type="Pfam" id="PF00732"/>
    </source>
</evidence>
<keyword evidence="3" id="KW-0285">Flavoprotein</keyword>
<dbReference type="PIRSF" id="PIRSF000137">
    <property type="entry name" value="Alcohol_oxidase"/>
    <property type="match status" value="1"/>
</dbReference>
<evidence type="ECO:0000313" key="10">
    <source>
        <dbReference type="EMBL" id="KIJ28588.1"/>
    </source>
</evidence>
<keyword evidence="4 6" id="KW-0274">FAD</keyword>
<feature type="active site" description="Proton acceptor" evidence="5">
    <location>
        <position position="542"/>
    </location>
</feature>
<dbReference type="GO" id="GO:0016614">
    <property type="term" value="F:oxidoreductase activity, acting on CH-OH group of donors"/>
    <property type="evidence" value="ECO:0007669"/>
    <property type="project" value="InterPro"/>
</dbReference>
<dbReference type="SUPFAM" id="SSF54373">
    <property type="entry name" value="FAD-linked reductases, C-terminal domain"/>
    <property type="match status" value="1"/>
</dbReference>
<reference evidence="10 11" key="1">
    <citation type="submission" date="2014-06" db="EMBL/GenBank/DDBJ databases">
        <title>Evolutionary Origins and Diversification of the Mycorrhizal Mutualists.</title>
        <authorList>
            <consortium name="DOE Joint Genome Institute"/>
            <consortium name="Mycorrhizal Genomics Consortium"/>
            <person name="Kohler A."/>
            <person name="Kuo A."/>
            <person name="Nagy L.G."/>
            <person name="Floudas D."/>
            <person name="Copeland A."/>
            <person name="Barry K.W."/>
            <person name="Cichocki N."/>
            <person name="Veneault-Fourrey C."/>
            <person name="LaButti K."/>
            <person name="Lindquist E.A."/>
            <person name="Lipzen A."/>
            <person name="Lundell T."/>
            <person name="Morin E."/>
            <person name="Murat C."/>
            <person name="Riley R."/>
            <person name="Ohm R."/>
            <person name="Sun H."/>
            <person name="Tunlid A."/>
            <person name="Henrissat B."/>
            <person name="Grigoriev I.V."/>
            <person name="Hibbett D.S."/>
            <person name="Martin F."/>
        </authorList>
    </citation>
    <scope>NUCLEOTIDE SEQUENCE [LARGE SCALE GENOMIC DNA]</scope>
    <source>
        <strain evidence="10 11">SS14</strain>
    </source>
</reference>
<feature type="active site" description="Proton donor" evidence="5">
    <location>
        <position position="498"/>
    </location>
</feature>
<evidence type="ECO:0000256" key="5">
    <source>
        <dbReference type="PIRSR" id="PIRSR000137-1"/>
    </source>
</evidence>
<dbReference type="Pfam" id="PF00732">
    <property type="entry name" value="GMC_oxred_N"/>
    <property type="match status" value="1"/>
</dbReference>
<feature type="binding site" evidence="6">
    <location>
        <position position="230"/>
    </location>
    <ligand>
        <name>FAD</name>
        <dbReference type="ChEBI" id="CHEBI:57692"/>
    </ligand>
</feature>
<sequence length="563" mass="60099">MVHQLLTSLSLALVCPCYAALYERAASLSGLRYDFVIVGAGTAGNVIANRLTEDPGTSVLVLEAGISNECQLASEIPFIGVSALTVLNPSNWNFTTVAEFGLNNRMRDYPCGFVLGGSSSINGMNKIFTELTDHHNTAGQFNPAVHGFNGINSVSLPGFAFPYTPLIIKATQQLPNDFPFNLDMNSGKPLGIGFAQETTKNGVRSSSATSYLAPKYINRPNLYVLINARVTKVVKTSSGKQPLTFQQVEFTQDGFTGKRIQIQAKKEVILSAGVVNTPFILLHSGIGDTQELARAGIQPLLHLPSVGKNASDHPVTGLGWTVNSMDTLDEINRNITLFNEAFALWNETHGGLFSTNGQGHIGWKRIPKTSPIFQKFPDLSAGPNSAHIELLLSNSGASGGSTGSGFSVAVIIVSPASRGIIGLSSNDPFQQPVINTGALTSNFDVLALREGFKMAKQFVTAPVFKDYIINLAIPAAADNATDAEVEAYIRNTIITAYHITGTAAMTAQNADYGVVNPDLTVKGVKGLRIVDASIFPFIPSGHTQAPTYIIAERAADLIKAAWK</sequence>
<dbReference type="SUPFAM" id="SSF51905">
    <property type="entry name" value="FAD/NAD(P)-binding domain"/>
    <property type="match status" value="1"/>
</dbReference>
<evidence type="ECO:0000256" key="7">
    <source>
        <dbReference type="SAM" id="SignalP"/>
    </source>
</evidence>
<dbReference type="InterPro" id="IPR000172">
    <property type="entry name" value="GMC_OxRdtase_N"/>
</dbReference>
<evidence type="ECO:0000256" key="3">
    <source>
        <dbReference type="ARBA" id="ARBA00022630"/>
    </source>
</evidence>
<accession>A0A0C9TGM8</accession>
<dbReference type="InterPro" id="IPR036188">
    <property type="entry name" value="FAD/NAD-bd_sf"/>
</dbReference>
<gene>
    <name evidence="10" type="ORF">M422DRAFT_784527</name>
</gene>
<evidence type="ECO:0000256" key="4">
    <source>
        <dbReference type="ARBA" id="ARBA00022827"/>
    </source>
</evidence>
<feature type="domain" description="Glucose-methanol-choline oxidoreductase N-terminal" evidence="8">
    <location>
        <begin position="179"/>
        <end position="315"/>
    </location>
</feature>
<evidence type="ECO:0000256" key="6">
    <source>
        <dbReference type="PIRSR" id="PIRSR000137-2"/>
    </source>
</evidence>
<comment type="cofactor">
    <cofactor evidence="1 6">
        <name>FAD</name>
        <dbReference type="ChEBI" id="CHEBI:57692"/>
    </cofactor>
</comment>
<dbReference type="PANTHER" id="PTHR11552">
    <property type="entry name" value="GLUCOSE-METHANOL-CHOLINE GMC OXIDOREDUCTASE"/>
    <property type="match status" value="1"/>
</dbReference>
<evidence type="ECO:0000256" key="1">
    <source>
        <dbReference type="ARBA" id="ARBA00001974"/>
    </source>
</evidence>
<dbReference type="AlphaFoldDB" id="A0A0C9TGM8"/>
<dbReference type="HOGENOM" id="CLU_002865_6_3_1"/>
<protein>
    <submittedName>
        <fullName evidence="10">GMC oxidoreductase</fullName>
    </submittedName>
</protein>
<evidence type="ECO:0000256" key="2">
    <source>
        <dbReference type="ARBA" id="ARBA00010790"/>
    </source>
</evidence>
<dbReference type="PANTHER" id="PTHR11552:SF147">
    <property type="entry name" value="CHOLINE DEHYDROGENASE, MITOCHONDRIAL"/>
    <property type="match status" value="1"/>
</dbReference>
<dbReference type="OrthoDB" id="269227at2759"/>
<dbReference type="InterPro" id="IPR007867">
    <property type="entry name" value="GMC_OxRtase_C"/>
</dbReference>
<dbReference type="GO" id="GO:0050660">
    <property type="term" value="F:flavin adenine dinucleotide binding"/>
    <property type="evidence" value="ECO:0007669"/>
    <property type="project" value="InterPro"/>
</dbReference>
<keyword evidence="7" id="KW-0732">Signal</keyword>
<feature type="domain" description="Glucose-methanol-choline oxidoreductase C-terminal" evidence="9">
    <location>
        <begin position="415"/>
        <end position="551"/>
    </location>
</feature>
<dbReference type="Gene3D" id="3.50.50.60">
    <property type="entry name" value="FAD/NAD(P)-binding domain"/>
    <property type="match status" value="2"/>
</dbReference>
<feature type="signal peptide" evidence="7">
    <location>
        <begin position="1"/>
        <end position="19"/>
    </location>
</feature>
<dbReference type="InterPro" id="IPR012132">
    <property type="entry name" value="GMC_OxRdtase"/>
</dbReference>
<name>A0A0C9TGM8_SPHS4</name>
<dbReference type="Pfam" id="PF05199">
    <property type="entry name" value="GMC_oxred_C"/>
    <property type="match status" value="1"/>
</dbReference>
<feature type="binding site" evidence="6">
    <location>
        <position position="114"/>
    </location>
    <ligand>
        <name>FAD</name>
        <dbReference type="ChEBI" id="CHEBI:57692"/>
    </ligand>
</feature>
<proteinExistence type="inferred from homology"/>